<dbReference type="PANTHER" id="PTHR33365:SF4">
    <property type="entry name" value="CYCLOCHLOROTINE BIOSYNTHESIS PROTEIN O"/>
    <property type="match status" value="1"/>
</dbReference>
<dbReference type="STRING" id="1213857.N4V6V5"/>
<comment type="pathway">
    <text evidence="1">Mycotoxin biosynthesis.</text>
</comment>
<dbReference type="HOGENOM" id="CLU_042941_0_2_1"/>
<comment type="similarity">
    <text evidence="2">Belongs to the ustYa family.</text>
</comment>
<proteinExistence type="inferred from homology"/>
<evidence type="ECO:0000313" key="3">
    <source>
        <dbReference type="EMBL" id="TDZ15937.1"/>
    </source>
</evidence>
<accession>N4V6V5</accession>
<reference evidence="4" key="1">
    <citation type="journal article" date="2013" name="New Phytol.">
        <title>Comparative genomic and transcriptomic analyses reveal the hemibiotrophic stage shift of Colletotrichum fungi.</title>
        <authorList>
            <person name="Gan P."/>
            <person name="Ikeda K."/>
            <person name="Irieda H."/>
            <person name="Narusaka M."/>
            <person name="O'Connell R.J."/>
            <person name="Narusaka Y."/>
            <person name="Takano Y."/>
            <person name="Kubo Y."/>
            <person name="Shirasu K."/>
        </authorList>
    </citation>
    <scope>NUCLEOTIDE SEQUENCE [LARGE SCALE GENOMIC DNA]</scope>
    <source>
        <strain evidence="4">104-T / ATCC 96160 / CBS 514.97 / LARS 414 / MAFF 240422</strain>
    </source>
</reference>
<dbReference type="OrthoDB" id="3687641at2759"/>
<keyword evidence="4" id="KW-1185">Reference proteome</keyword>
<name>N4V6V5_COLOR</name>
<dbReference type="GO" id="GO:0043386">
    <property type="term" value="P:mycotoxin biosynthetic process"/>
    <property type="evidence" value="ECO:0007669"/>
    <property type="project" value="InterPro"/>
</dbReference>
<dbReference type="Pfam" id="PF11807">
    <property type="entry name" value="UstYa"/>
    <property type="match status" value="1"/>
</dbReference>
<dbReference type="PANTHER" id="PTHR33365">
    <property type="entry name" value="YALI0B05434P"/>
    <property type="match status" value="1"/>
</dbReference>
<dbReference type="AlphaFoldDB" id="N4V6V5"/>
<evidence type="ECO:0000256" key="2">
    <source>
        <dbReference type="ARBA" id="ARBA00035112"/>
    </source>
</evidence>
<dbReference type="InterPro" id="IPR021765">
    <property type="entry name" value="UstYa-like"/>
</dbReference>
<evidence type="ECO:0000313" key="4">
    <source>
        <dbReference type="Proteomes" id="UP000014480"/>
    </source>
</evidence>
<evidence type="ECO:0000256" key="1">
    <source>
        <dbReference type="ARBA" id="ARBA00004685"/>
    </source>
</evidence>
<reference evidence="4" key="2">
    <citation type="journal article" date="2019" name="Mol. Plant Microbe Interact.">
        <title>Genome sequence resources for four phytopathogenic fungi from the Colletotrichum orbiculare species complex.</title>
        <authorList>
            <person name="Gan P."/>
            <person name="Tsushima A."/>
            <person name="Narusaka M."/>
            <person name="Narusaka Y."/>
            <person name="Takano Y."/>
            <person name="Kubo Y."/>
            <person name="Shirasu K."/>
        </authorList>
    </citation>
    <scope>GENOME REANNOTATION</scope>
    <source>
        <strain evidence="4">104-T / ATCC 96160 / CBS 514.97 / LARS 414 / MAFF 240422</strain>
    </source>
</reference>
<organism evidence="3 4">
    <name type="scientific">Colletotrichum orbiculare (strain 104-T / ATCC 96160 / CBS 514.97 / LARS 414 / MAFF 240422)</name>
    <name type="common">Cucumber anthracnose fungus</name>
    <name type="synonym">Colletotrichum lagenarium</name>
    <dbReference type="NCBI Taxonomy" id="1213857"/>
    <lineage>
        <taxon>Eukaryota</taxon>
        <taxon>Fungi</taxon>
        <taxon>Dikarya</taxon>
        <taxon>Ascomycota</taxon>
        <taxon>Pezizomycotina</taxon>
        <taxon>Sordariomycetes</taxon>
        <taxon>Hypocreomycetidae</taxon>
        <taxon>Glomerellales</taxon>
        <taxon>Glomerellaceae</taxon>
        <taxon>Colletotrichum</taxon>
        <taxon>Colletotrichum orbiculare species complex</taxon>
    </lineage>
</organism>
<sequence length="296" mass="33565">MDQKALKLALSVWRLVKTRIGLIPSDSSALYGKVSTQADLASHETLLEYDGVSNDTASATSELYKGCVLSAKAMFLVSYLLLAYRVFIIKGPVPCVLGNEAIFDDSPVIYEAVRFQRAGFHDHRHNTNTLYEGPPNQKNEAAWDRLLSVGVVAISEQESSRITNGTASAVRDSKKHIVELEVFHQFHCLKWLRDQFWHLNAAVTASHELEDFPQRVNHTDHCIDYLRQVIMCHGDITPITFEWIPDIDGYIAHHSTEHMCRNFDTIFDWATIRNTTGLEADGKHQNKELKHAENFD</sequence>
<gene>
    <name evidence="3" type="primary">cctO-2</name>
    <name evidence="3" type="ORF">Cob_v011199</name>
</gene>
<dbReference type="Proteomes" id="UP000014480">
    <property type="component" value="Unassembled WGS sequence"/>
</dbReference>
<dbReference type="EMBL" id="AMCV02000038">
    <property type="protein sequence ID" value="TDZ15937.1"/>
    <property type="molecule type" value="Genomic_DNA"/>
</dbReference>
<protein>
    <submittedName>
        <fullName evidence="3">Cyclochlorotine biosynthesis protein O</fullName>
    </submittedName>
</protein>
<comment type="caution">
    <text evidence="3">The sequence shown here is derived from an EMBL/GenBank/DDBJ whole genome shotgun (WGS) entry which is preliminary data.</text>
</comment>
<dbReference type="eggNOG" id="ENOG502R9IJ">
    <property type="taxonomic scope" value="Eukaryota"/>
</dbReference>